<sequence>MGHEPGIRLEIRKVDGDLDRLAELVVAQPIPEVLKPELTVPFGQSGIQDQLKGEEQVALPDLVFSDDDDVTTGWDLEIGEIRKIYDPDFADAHSYEPLDQIFFE</sequence>
<dbReference type="EMBL" id="JACIDN010000005">
    <property type="protein sequence ID" value="MBB3903624.1"/>
    <property type="molecule type" value="Genomic_DNA"/>
</dbReference>
<reference evidence="1" key="4">
    <citation type="submission" date="2023-01" db="EMBL/GenBank/DDBJ databases">
        <title>Draft genome sequence of Methylobacterium brachythecii strain NBRC 107710.</title>
        <authorList>
            <person name="Sun Q."/>
            <person name="Mori K."/>
        </authorList>
    </citation>
    <scope>NUCLEOTIDE SEQUENCE</scope>
    <source>
        <strain evidence="1">NBRC 107710</strain>
    </source>
</reference>
<reference evidence="2 3" key="3">
    <citation type="submission" date="2020-08" db="EMBL/GenBank/DDBJ databases">
        <title>Genomic Encyclopedia of Type Strains, Phase IV (KMG-IV): sequencing the most valuable type-strain genomes for metagenomic binning, comparative biology and taxonomic classification.</title>
        <authorList>
            <person name="Goeker M."/>
        </authorList>
    </citation>
    <scope>NUCLEOTIDE SEQUENCE [LARGE SCALE GENOMIC DNA]</scope>
    <source>
        <strain evidence="2 3">DSM 24105</strain>
    </source>
</reference>
<name>A0A7W6AKY7_9HYPH</name>
<reference evidence="1" key="1">
    <citation type="journal article" date="2014" name="Int. J. Syst. Evol. Microbiol.">
        <title>Complete genome of a new Firmicutes species belonging to the dominant human colonic microbiota ('Ruminococcus bicirculans') reveals two chromosomes and a selective capacity to utilize plant glucans.</title>
        <authorList>
            <consortium name="NISC Comparative Sequencing Program"/>
            <person name="Wegmann U."/>
            <person name="Louis P."/>
            <person name="Goesmann A."/>
            <person name="Henrissat B."/>
            <person name="Duncan S.H."/>
            <person name="Flint H.J."/>
        </authorList>
    </citation>
    <scope>NUCLEOTIDE SEQUENCE</scope>
    <source>
        <strain evidence="1">NBRC 107710</strain>
    </source>
</reference>
<protein>
    <submittedName>
        <fullName evidence="2">Uncharacterized protein</fullName>
    </submittedName>
</protein>
<proteinExistence type="predicted"/>
<accession>A0A7W6AKY7</accession>
<organism evidence="2 3">
    <name type="scientific">Methylobacterium brachythecii</name>
    <dbReference type="NCBI Taxonomy" id="1176177"/>
    <lineage>
        <taxon>Bacteria</taxon>
        <taxon>Pseudomonadati</taxon>
        <taxon>Pseudomonadota</taxon>
        <taxon>Alphaproteobacteria</taxon>
        <taxon>Hyphomicrobiales</taxon>
        <taxon>Methylobacteriaceae</taxon>
        <taxon>Methylobacterium</taxon>
    </lineage>
</organism>
<dbReference type="AlphaFoldDB" id="A0A7W6AKY7"/>
<dbReference type="Proteomes" id="UP000517759">
    <property type="component" value="Unassembled WGS sequence"/>
</dbReference>
<comment type="caution">
    <text evidence="2">The sequence shown here is derived from an EMBL/GenBank/DDBJ whole genome shotgun (WGS) entry which is preliminary data.</text>
</comment>
<keyword evidence="4" id="KW-1185">Reference proteome</keyword>
<evidence type="ECO:0000313" key="2">
    <source>
        <dbReference type="EMBL" id="MBB3903624.1"/>
    </source>
</evidence>
<gene>
    <name evidence="1" type="ORF">GCM10007884_21810</name>
    <name evidence="2" type="ORF">GGR33_003133</name>
</gene>
<evidence type="ECO:0000313" key="4">
    <source>
        <dbReference type="Proteomes" id="UP001156881"/>
    </source>
</evidence>
<evidence type="ECO:0000313" key="1">
    <source>
        <dbReference type="EMBL" id="GLS44193.1"/>
    </source>
</evidence>
<dbReference type="EMBL" id="BSPG01000010">
    <property type="protein sequence ID" value="GLS44193.1"/>
    <property type="molecule type" value="Genomic_DNA"/>
</dbReference>
<evidence type="ECO:0000313" key="3">
    <source>
        <dbReference type="Proteomes" id="UP000517759"/>
    </source>
</evidence>
<reference evidence="4" key="2">
    <citation type="journal article" date="2019" name="Int. J. Syst. Evol. Microbiol.">
        <title>The Global Catalogue of Microorganisms (GCM) 10K type strain sequencing project: providing services to taxonomists for standard genome sequencing and annotation.</title>
        <authorList>
            <consortium name="The Broad Institute Genomics Platform"/>
            <consortium name="The Broad Institute Genome Sequencing Center for Infectious Disease"/>
            <person name="Wu L."/>
            <person name="Ma J."/>
        </authorList>
    </citation>
    <scope>NUCLEOTIDE SEQUENCE [LARGE SCALE GENOMIC DNA]</scope>
    <source>
        <strain evidence="4">NBRC 107710</strain>
    </source>
</reference>
<dbReference type="Proteomes" id="UP001156881">
    <property type="component" value="Unassembled WGS sequence"/>
</dbReference>